<dbReference type="Pfam" id="PF03631">
    <property type="entry name" value="Virul_fac_BrkB"/>
    <property type="match status" value="1"/>
</dbReference>
<proteinExistence type="predicted"/>
<evidence type="ECO:0000256" key="2">
    <source>
        <dbReference type="ARBA" id="ARBA00022475"/>
    </source>
</evidence>
<evidence type="ECO:0000256" key="6">
    <source>
        <dbReference type="SAM" id="Phobius"/>
    </source>
</evidence>
<dbReference type="AlphaFoldDB" id="A0A444RDJ3"/>
<gene>
    <name evidence="7" type="ORF">EPS76_10300</name>
</gene>
<comment type="subcellular location">
    <subcellularLocation>
        <location evidence="1">Cell membrane</location>
        <topology evidence="1">Multi-pass membrane protein</topology>
    </subcellularLocation>
</comment>
<evidence type="ECO:0000313" key="8">
    <source>
        <dbReference type="Proteomes" id="UP000288730"/>
    </source>
</evidence>
<keyword evidence="2" id="KW-1003">Cell membrane</keyword>
<organism evidence="7 8">
    <name type="scientific">Escherichia coli</name>
    <dbReference type="NCBI Taxonomy" id="562"/>
    <lineage>
        <taxon>Bacteria</taxon>
        <taxon>Pseudomonadati</taxon>
        <taxon>Pseudomonadota</taxon>
        <taxon>Gammaproteobacteria</taxon>
        <taxon>Enterobacterales</taxon>
        <taxon>Enterobacteriaceae</taxon>
        <taxon>Escherichia</taxon>
    </lineage>
</organism>
<evidence type="ECO:0000256" key="4">
    <source>
        <dbReference type="ARBA" id="ARBA00022989"/>
    </source>
</evidence>
<accession>A0A444RDJ3</accession>
<dbReference type="Proteomes" id="UP000288730">
    <property type="component" value="Unassembled WGS sequence"/>
</dbReference>
<feature type="transmembrane region" description="Helical" evidence="6">
    <location>
        <begin position="39"/>
        <end position="61"/>
    </location>
</feature>
<evidence type="ECO:0000256" key="1">
    <source>
        <dbReference type="ARBA" id="ARBA00004651"/>
    </source>
</evidence>
<dbReference type="GO" id="GO:0005886">
    <property type="term" value="C:plasma membrane"/>
    <property type="evidence" value="ECO:0007669"/>
    <property type="project" value="UniProtKB-SubCell"/>
</dbReference>
<evidence type="ECO:0000256" key="5">
    <source>
        <dbReference type="ARBA" id="ARBA00023136"/>
    </source>
</evidence>
<dbReference type="EMBL" id="SCJN01000063">
    <property type="protein sequence ID" value="RXD16525.1"/>
    <property type="molecule type" value="Genomic_DNA"/>
</dbReference>
<keyword evidence="4 6" id="KW-1133">Transmembrane helix</keyword>
<evidence type="ECO:0000256" key="3">
    <source>
        <dbReference type="ARBA" id="ARBA00022692"/>
    </source>
</evidence>
<evidence type="ECO:0000313" key="7">
    <source>
        <dbReference type="EMBL" id="RXD16525.1"/>
    </source>
</evidence>
<feature type="transmembrane region" description="Helical" evidence="6">
    <location>
        <begin position="103"/>
        <end position="124"/>
    </location>
</feature>
<dbReference type="PANTHER" id="PTHR30213">
    <property type="entry name" value="INNER MEMBRANE PROTEIN YHJD"/>
    <property type="match status" value="1"/>
</dbReference>
<sequence length="152" mass="17298">MLKTIQDKARHRTRPLWAWLKLLWQRIDEDNMTTLAGNLAYVSLLSLVPLVAVVFALFAAFPMFSDVSIQLRHFIFANFLPATGDVIQRYIEQFVANSNKMTAVGACGLIVTALLLMYSIDSALNTIWRSKRARPKIYSFAVYWMILTLGPL</sequence>
<comment type="caution">
    <text evidence="7">The sequence shown here is derived from an EMBL/GenBank/DDBJ whole genome shotgun (WGS) entry which is preliminary data.</text>
</comment>
<protein>
    <submittedName>
        <fullName evidence="7">YihY family inner membrane protein</fullName>
    </submittedName>
</protein>
<keyword evidence="5 6" id="KW-0472">Membrane</keyword>
<dbReference type="PANTHER" id="PTHR30213:SF0">
    <property type="entry name" value="UPF0761 MEMBRANE PROTEIN YIHY"/>
    <property type="match status" value="1"/>
</dbReference>
<name>A0A444RDJ3_ECOLX</name>
<dbReference type="NCBIfam" id="TIGR00765">
    <property type="entry name" value="yihY_not_rbn"/>
    <property type="match status" value="1"/>
</dbReference>
<keyword evidence="3 6" id="KW-0812">Transmembrane</keyword>
<reference evidence="7 8" key="1">
    <citation type="submission" date="2019-01" db="EMBL/GenBank/DDBJ databases">
        <title>Genomic analysis of febrile catheter-associated UTI E. coli isolates.</title>
        <authorList>
            <person name="Potter R."/>
            <person name="Zou Z."/>
            <person name="Henderson J."/>
            <person name="Dantas G."/>
        </authorList>
    </citation>
    <scope>NUCLEOTIDE SEQUENCE [LARGE SCALE GENOMIC DNA]</scope>
    <source>
        <strain evidence="7 8">29_CAASB</strain>
    </source>
</reference>
<dbReference type="InterPro" id="IPR017039">
    <property type="entry name" value="Virul_fac_BrkB"/>
</dbReference>
<feature type="non-terminal residue" evidence="7">
    <location>
        <position position="152"/>
    </location>
</feature>